<accession>A0ABD3R3V5</accession>
<gene>
    <name evidence="4" type="ORF">ACHAWO_012260</name>
</gene>
<dbReference type="SMART" id="SM00233">
    <property type="entry name" value="PH"/>
    <property type="match status" value="1"/>
</dbReference>
<dbReference type="AlphaFoldDB" id="A0ABD3R3V5"/>
<dbReference type="InterPro" id="IPR011993">
    <property type="entry name" value="PH-like_dom_sf"/>
</dbReference>
<dbReference type="Pfam" id="PF00169">
    <property type="entry name" value="PH"/>
    <property type="match status" value="1"/>
</dbReference>
<evidence type="ECO:0000313" key="4">
    <source>
        <dbReference type="EMBL" id="KAL3804585.1"/>
    </source>
</evidence>
<feature type="region of interest" description="Disordered" evidence="2">
    <location>
        <begin position="390"/>
        <end position="420"/>
    </location>
</feature>
<keyword evidence="5" id="KW-1185">Reference proteome</keyword>
<evidence type="ECO:0000259" key="3">
    <source>
        <dbReference type="PROSITE" id="PS50003"/>
    </source>
</evidence>
<reference evidence="4 5" key="1">
    <citation type="submission" date="2024-10" db="EMBL/GenBank/DDBJ databases">
        <title>Updated reference genomes for cyclostephanoid diatoms.</title>
        <authorList>
            <person name="Roberts W.R."/>
            <person name="Alverson A.J."/>
        </authorList>
    </citation>
    <scope>NUCLEOTIDE SEQUENCE [LARGE SCALE GENOMIC DNA]</scope>
    <source>
        <strain evidence="4 5">AJA010-31</strain>
    </source>
</reference>
<evidence type="ECO:0000256" key="1">
    <source>
        <dbReference type="SAM" id="Coils"/>
    </source>
</evidence>
<feature type="compositionally biased region" description="Low complexity" evidence="2">
    <location>
        <begin position="395"/>
        <end position="420"/>
    </location>
</feature>
<organism evidence="4 5">
    <name type="scientific">Cyclotella atomus</name>
    <dbReference type="NCBI Taxonomy" id="382360"/>
    <lineage>
        <taxon>Eukaryota</taxon>
        <taxon>Sar</taxon>
        <taxon>Stramenopiles</taxon>
        <taxon>Ochrophyta</taxon>
        <taxon>Bacillariophyta</taxon>
        <taxon>Coscinodiscophyceae</taxon>
        <taxon>Thalassiosirophycidae</taxon>
        <taxon>Stephanodiscales</taxon>
        <taxon>Stephanodiscaceae</taxon>
        <taxon>Cyclotella</taxon>
    </lineage>
</organism>
<sequence>MSNLSELSIQLRKLQSTNTSQIAEIDRLNRQLKILSDLQNVSLNDIKDALRAACEGEAHEELRAEVGRLKAQLDCFQASGPRGDTKSSGVKTLTEFDAEAASRARTNLELRVGELEELEGTLRQELASVYAKARELTARNTTLETQQAQQQNVIDDWERRWVEREQEEIRKGGIVARPSEASVGSYNYSEFATEVKGNGLQPTLLLRNESQSTHEMQQRLLAAETALDGERQQNDLLKQQVESSQKSYDLKLEQNEHRMQFLEGQIADLEQQLSSLYAAFEFVQQERVEERDQKFVNARWLKRNLLESDAALAHEAEEKERLSLSSCPVSADSGSYSLPSYNITNPFESPKQAARPSQFVRAAVAPPSNTSAIAQGYLLLALSGQDGPKLKSSTSPFSPHKLLSKSKLSSKSMSSQPSQSVPKFKRQYCVLHGSNGLYQLRYGNALLDHIAGVHEFITTNVSSVEHTSRSSSRNYGFEILINREDPQSPSLCCAAENEEDFMMWMTALTSVIDGSHVEHVPPREAFHGAA</sequence>
<dbReference type="PROSITE" id="PS50003">
    <property type="entry name" value="PH_DOMAIN"/>
    <property type="match status" value="1"/>
</dbReference>
<evidence type="ECO:0000256" key="2">
    <source>
        <dbReference type="SAM" id="MobiDB-lite"/>
    </source>
</evidence>
<name>A0ABD3R3V5_9STRA</name>
<evidence type="ECO:0000313" key="5">
    <source>
        <dbReference type="Proteomes" id="UP001530400"/>
    </source>
</evidence>
<dbReference type="EMBL" id="JALLPJ020000037">
    <property type="protein sequence ID" value="KAL3804585.1"/>
    <property type="molecule type" value="Genomic_DNA"/>
</dbReference>
<dbReference type="Proteomes" id="UP001530400">
    <property type="component" value="Unassembled WGS sequence"/>
</dbReference>
<dbReference type="SUPFAM" id="SSF50729">
    <property type="entry name" value="PH domain-like"/>
    <property type="match status" value="1"/>
</dbReference>
<keyword evidence="1" id="KW-0175">Coiled coil</keyword>
<feature type="coiled-coil region" evidence="1">
    <location>
        <begin position="59"/>
        <end position="160"/>
    </location>
</feature>
<comment type="caution">
    <text evidence="4">The sequence shown here is derived from an EMBL/GenBank/DDBJ whole genome shotgun (WGS) entry which is preliminary data.</text>
</comment>
<dbReference type="InterPro" id="IPR001849">
    <property type="entry name" value="PH_domain"/>
</dbReference>
<protein>
    <recommendedName>
        <fullName evidence="3">PH domain-containing protein</fullName>
    </recommendedName>
</protein>
<proteinExistence type="predicted"/>
<feature type="coiled-coil region" evidence="1">
    <location>
        <begin position="220"/>
        <end position="286"/>
    </location>
</feature>
<dbReference type="Gene3D" id="2.30.29.30">
    <property type="entry name" value="Pleckstrin-homology domain (PH domain)/Phosphotyrosine-binding domain (PTB)"/>
    <property type="match status" value="1"/>
</dbReference>
<feature type="domain" description="PH" evidence="3">
    <location>
        <begin position="401"/>
        <end position="513"/>
    </location>
</feature>